<reference evidence="1 2" key="1">
    <citation type="submission" date="2018-01" db="EMBL/GenBank/DDBJ databases">
        <title>Draft genome sequence of Salinispora sp. 13K206.</title>
        <authorList>
            <person name="Sahin N."/>
            <person name="Saygin H."/>
            <person name="Ay H."/>
        </authorList>
    </citation>
    <scope>NUCLEOTIDE SEQUENCE [LARGE SCALE GENOMIC DNA]</scope>
    <source>
        <strain evidence="1 2">13K206</strain>
    </source>
</reference>
<evidence type="ECO:0000313" key="1">
    <source>
        <dbReference type="EMBL" id="PZF84294.1"/>
    </source>
</evidence>
<gene>
    <name evidence="1" type="ORF">C1I99_30490</name>
</gene>
<dbReference type="RefSeq" id="WP_146604094.1">
    <property type="nucleotide sequence ID" value="NZ_POUB01000425.1"/>
</dbReference>
<evidence type="ECO:0000313" key="2">
    <source>
        <dbReference type="Proteomes" id="UP000248749"/>
    </source>
</evidence>
<name>A0A2W2BV75_9ACTN</name>
<accession>A0A2W2BV75</accession>
<proteinExistence type="predicted"/>
<dbReference type="Proteomes" id="UP000248749">
    <property type="component" value="Unassembled WGS sequence"/>
</dbReference>
<sequence length="78" mass="8220">MGAPGRPGQVLLSDNAPDIIRLAALLRSSLIILVDVPSAGVCRVVPLGRSWTSRAGHHAPPKASHRARYTCPVLLCEG</sequence>
<protein>
    <submittedName>
        <fullName evidence="1">Uncharacterized protein</fullName>
    </submittedName>
</protein>
<dbReference type="EMBL" id="POUB01000425">
    <property type="protein sequence ID" value="PZF84294.1"/>
    <property type="molecule type" value="Genomic_DNA"/>
</dbReference>
<comment type="caution">
    <text evidence="1">The sequence shown here is derived from an EMBL/GenBank/DDBJ whole genome shotgun (WGS) entry which is preliminary data.</text>
</comment>
<keyword evidence="2" id="KW-1185">Reference proteome</keyword>
<dbReference type="AlphaFoldDB" id="A0A2W2BV75"/>
<organism evidence="1 2">
    <name type="scientific">Micromonospora deserti</name>
    <dbReference type="NCBI Taxonomy" id="2070366"/>
    <lineage>
        <taxon>Bacteria</taxon>
        <taxon>Bacillati</taxon>
        <taxon>Actinomycetota</taxon>
        <taxon>Actinomycetes</taxon>
        <taxon>Micromonosporales</taxon>
        <taxon>Micromonosporaceae</taxon>
        <taxon>Micromonospora</taxon>
    </lineage>
</organism>